<name>A0A2K3LH49_TRIPR</name>
<reference evidence="2 3" key="2">
    <citation type="journal article" date="2017" name="Front. Plant Sci.">
        <title>Gene Classification and Mining of Molecular Markers Useful in Red Clover (Trifolium pratense) Breeding.</title>
        <authorList>
            <person name="Istvanek J."/>
            <person name="Dluhosova J."/>
            <person name="Dluhos P."/>
            <person name="Patkova L."/>
            <person name="Nedelnik J."/>
            <person name="Repkova J."/>
        </authorList>
    </citation>
    <scope>NUCLEOTIDE SEQUENCE [LARGE SCALE GENOMIC DNA]</scope>
    <source>
        <strain evidence="3">cv. Tatra</strain>
        <tissue evidence="2">Young leaves</tissue>
    </source>
</reference>
<dbReference type="Gene3D" id="3.40.50.12660">
    <property type="match status" value="1"/>
</dbReference>
<evidence type="ECO:0000313" key="2">
    <source>
        <dbReference type="EMBL" id="PNX77861.1"/>
    </source>
</evidence>
<protein>
    <submittedName>
        <fullName evidence="2">Metacaspase type ii</fullName>
    </submittedName>
</protein>
<dbReference type="GO" id="GO:0005737">
    <property type="term" value="C:cytoplasm"/>
    <property type="evidence" value="ECO:0007669"/>
    <property type="project" value="TreeGrafter"/>
</dbReference>
<dbReference type="PANTHER" id="PTHR48104">
    <property type="entry name" value="METACASPASE-4"/>
    <property type="match status" value="1"/>
</dbReference>
<accession>A0A2K3LH49</accession>
<organism evidence="2 3">
    <name type="scientific">Trifolium pratense</name>
    <name type="common">Red clover</name>
    <dbReference type="NCBI Taxonomy" id="57577"/>
    <lineage>
        <taxon>Eukaryota</taxon>
        <taxon>Viridiplantae</taxon>
        <taxon>Streptophyta</taxon>
        <taxon>Embryophyta</taxon>
        <taxon>Tracheophyta</taxon>
        <taxon>Spermatophyta</taxon>
        <taxon>Magnoliopsida</taxon>
        <taxon>eudicotyledons</taxon>
        <taxon>Gunneridae</taxon>
        <taxon>Pentapetalae</taxon>
        <taxon>rosids</taxon>
        <taxon>fabids</taxon>
        <taxon>Fabales</taxon>
        <taxon>Fabaceae</taxon>
        <taxon>Papilionoideae</taxon>
        <taxon>50 kb inversion clade</taxon>
        <taxon>NPAAA clade</taxon>
        <taxon>Hologalegina</taxon>
        <taxon>IRL clade</taxon>
        <taxon>Trifolieae</taxon>
        <taxon>Trifolium</taxon>
    </lineage>
</organism>
<dbReference type="GO" id="GO:0006508">
    <property type="term" value="P:proteolysis"/>
    <property type="evidence" value="ECO:0007669"/>
    <property type="project" value="TreeGrafter"/>
</dbReference>
<evidence type="ECO:0000256" key="1">
    <source>
        <dbReference type="ARBA" id="ARBA00009005"/>
    </source>
</evidence>
<reference evidence="2 3" key="1">
    <citation type="journal article" date="2014" name="Am. J. Bot.">
        <title>Genome assembly and annotation for red clover (Trifolium pratense; Fabaceae).</title>
        <authorList>
            <person name="Istvanek J."/>
            <person name="Jaros M."/>
            <person name="Krenek A."/>
            <person name="Repkova J."/>
        </authorList>
    </citation>
    <scope>NUCLEOTIDE SEQUENCE [LARGE SCALE GENOMIC DNA]</scope>
    <source>
        <strain evidence="3">cv. Tatra</strain>
        <tissue evidence="2">Young leaves</tissue>
    </source>
</reference>
<proteinExistence type="inferred from homology"/>
<evidence type="ECO:0000313" key="3">
    <source>
        <dbReference type="Proteomes" id="UP000236291"/>
    </source>
</evidence>
<dbReference type="InterPro" id="IPR050452">
    <property type="entry name" value="Metacaspase"/>
</dbReference>
<comment type="caution">
    <text evidence="2">The sequence shown here is derived from an EMBL/GenBank/DDBJ whole genome shotgun (WGS) entry which is preliminary data.</text>
</comment>
<comment type="similarity">
    <text evidence="1">Belongs to the peptidase C14B family.</text>
</comment>
<dbReference type="EMBL" id="ASHM01033065">
    <property type="protein sequence ID" value="PNX77861.1"/>
    <property type="molecule type" value="Genomic_DNA"/>
</dbReference>
<dbReference type="Proteomes" id="UP000236291">
    <property type="component" value="Unassembled WGS sequence"/>
</dbReference>
<sequence length="141" mass="16399">MVKKRLVVGLSYKNVDEKLARTIRATIRSSKDFKDFLINDFQFSPDEIVYMSDELDENCPKDRDILRKLSFMVRMGKPGDVLVFYFCGHECRIPARTTKNNSSFIEYLATGPTSDGELTMIRDHDFREIVETVPEKCFEVK</sequence>
<dbReference type="AlphaFoldDB" id="A0A2K3LH49"/>
<dbReference type="GO" id="GO:0004197">
    <property type="term" value="F:cysteine-type endopeptidase activity"/>
    <property type="evidence" value="ECO:0007669"/>
    <property type="project" value="TreeGrafter"/>
</dbReference>
<gene>
    <name evidence="2" type="ORF">L195_g033832</name>
</gene>
<dbReference type="PANTHER" id="PTHR48104:SF7">
    <property type="entry name" value="METACASPASE-9"/>
    <property type="match status" value="1"/>
</dbReference>